<dbReference type="GO" id="GO:0097192">
    <property type="term" value="P:extrinsic apoptotic signaling pathway in absence of ligand"/>
    <property type="evidence" value="ECO:0007669"/>
    <property type="project" value="TreeGrafter"/>
</dbReference>
<dbReference type="Proteomes" id="UP000014760">
    <property type="component" value="Unassembled WGS sequence"/>
</dbReference>
<name>R7U8A2_CAPTE</name>
<keyword evidence="8" id="KW-0732">Signal</keyword>
<evidence type="ECO:0000256" key="4">
    <source>
        <dbReference type="ARBA" id="ARBA00022703"/>
    </source>
</evidence>
<dbReference type="STRING" id="283909.R7U8A2"/>
<dbReference type="InterPro" id="IPR002475">
    <property type="entry name" value="Bcl2-like"/>
</dbReference>
<evidence type="ECO:0000313" key="10">
    <source>
        <dbReference type="EMBL" id="ELU02610.1"/>
    </source>
</evidence>
<evidence type="ECO:0000256" key="7">
    <source>
        <dbReference type="SAM" id="Phobius"/>
    </source>
</evidence>
<dbReference type="PANTHER" id="PTHR11256:SF47">
    <property type="entry name" value="BCL-2-LIKE PROTEIN 10"/>
    <property type="match status" value="1"/>
</dbReference>
<dbReference type="AlphaFoldDB" id="R7U8A2"/>
<dbReference type="EnsemblMetazoa" id="CapteT165727">
    <property type="protein sequence ID" value="CapteP165727"/>
    <property type="gene ID" value="CapteG165727"/>
</dbReference>
<keyword evidence="5 7" id="KW-1133">Transmembrane helix</keyword>
<dbReference type="PRINTS" id="PR01862">
    <property type="entry name" value="BCL2FAMILY"/>
</dbReference>
<dbReference type="GO" id="GO:0012505">
    <property type="term" value="C:endomembrane system"/>
    <property type="evidence" value="ECO:0007669"/>
    <property type="project" value="UniProtKB-SubCell"/>
</dbReference>
<organism evidence="10">
    <name type="scientific">Capitella teleta</name>
    <name type="common">Polychaete worm</name>
    <dbReference type="NCBI Taxonomy" id="283909"/>
    <lineage>
        <taxon>Eukaryota</taxon>
        <taxon>Metazoa</taxon>
        <taxon>Spiralia</taxon>
        <taxon>Lophotrochozoa</taxon>
        <taxon>Annelida</taxon>
        <taxon>Polychaeta</taxon>
        <taxon>Sedentaria</taxon>
        <taxon>Scolecida</taxon>
        <taxon>Capitellidae</taxon>
        <taxon>Capitella</taxon>
    </lineage>
</organism>
<comment type="subcellular location">
    <subcellularLocation>
        <location evidence="1">Endomembrane system</location>
    </subcellularLocation>
</comment>
<reference evidence="12" key="1">
    <citation type="submission" date="2012-12" db="EMBL/GenBank/DDBJ databases">
        <authorList>
            <person name="Hellsten U."/>
            <person name="Grimwood J."/>
            <person name="Chapman J.A."/>
            <person name="Shapiro H."/>
            <person name="Aerts A."/>
            <person name="Otillar R.P."/>
            <person name="Terry A.Y."/>
            <person name="Boore J.L."/>
            <person name="Simakov O."/>
            <person name="Marletaz F."/>
            <person name="Cho S.-J."/>
            <person name="Edsinger-Gonzales E."/>
            <person name="Havlak P."/>
            <person name="Kuo D.-H."/>
            <person name="Larsson T."/>
            <person name="Lv J."/>
            <person name="Arendt D."/>
            <person name="Savage R."/>
            <person name="Osoegawa K."/>
            <person name="de Jong P."/>
            <person name="Lindberg D.R."/>
            <person name="Seaver E.C."/>
            <person name="Weisblat D.A."/>
            <person name="Putnam N.H."/>
            <person name="Grigoriev I.V."/>
            <person name="Rokhsar D.S."/>
        </authorList>
    </citation>
    <scope>NUCLEOTIDE SEQUENCE</scope>
    <source>
        <strain evidence="12">I ESC-2004</strain>
    </source>
</reference>
<evidence type="ECO:0000313" key="11">
    <source>
        <dbReference type="EnsemblMetazoa" id="CapteP165727"/>
    </source>
</evidence>
<dbReference type="OrthoDB" id="6021377at2759"/>
<dbReference type="GO" id="GO:0008630">
    <property type="term" value="P:intrinsic apoptotic signaling pathway in response to DNA damage"/>
    <property type="evidence" value="ECO:0007669"/>
    <property type="project" value="TreeGrafter"/>
</dbReference>
<dbReference type="PANTHER" id="PTHR11256">
    <property type="entry name" value="BCL-2 RELATED"/>
    <property type="match status" value="1"/>
</dbReference>
<feature type="signal peptide" evidence="8">
    <location>
        <begin position="1"/>
        <end position="23"/>
    </location>
</feature>
<dbReference type="CDD" id="cd06845">
    <property type="entry name" value="Bcl-2_like"/>
    <property type="match status" value="1"/>
</dbReference>
<comment type="similarity">
    <text evidence="2">Belongs to the Bcl-2 family.</text>
</comment>
<sequence length="99" mass="10916">MLSDGQLNWGRVVSLFAFASALAQHFHTSPQLSHLVPTVTKLLAEFVSLRLTPWIVKQGGWDAFDRYFPEPNGVENSIWKGLLYTFVGLGALASVVAAR</sequence>
<evidence type="ECO:0000256" key="1">
    <source>
        <dbReference type="ARBA" id="ARBA00004308"/>
    </source>
</evidence>
<dbReference type="GO" id="GO:0051400">
    <property type="term" value="F:BH domain binding"/>
    <property type="evidence" value="ECO:0007669"/>
    <property type="project" value="TreeGrafter"/>
</dbReference>
<keyword evidence="12" id="KW-1185">Reference proteome</keyword>
<evidence type="ECO:0000313" key="12">
    <source>
        <dbReference type="Proteomes" id="UP000014760"/>
    </source>
</evidence>
<dbReference type="InterPro" id="IPR026298">
    <property type="entry name" value="Bcl-2_fam"/>
</dbReference>
<reference evidence="10 12" key="2">
    <citation type="journal article" date="2013" name="Nature">
        <title>Insights into bilaterian evolution from three spiralian genomes.</title>
        <authorList>
            <person name="Simakov O."/>
            <person name="Marletaz F."/>
            <person name="Cho S.J."/>
            <person name="Edsinger-Gonzales E."/>
            <person name="Havlak P."/>
            <person name="Hellsten U."/>
            <person name="Kuo D.H."/>
            <person name="Larsson T."/>
            <person name="Lv J."/>
            <person name="Arendt D."/>
            <person name="Savage R."/>
            <person name="Osoegawa K."/>
            <person name="de Jong P."/>
            <person name="Grimwood J."/>
            <person name="Chapman J.A."/>
            <person name="Shapiro H."/>
            <person name="Aerts A."/>
            <person name="Otillar R.P."/>
            <person name="Terry A.Y."/>
            <person name="Boore J.L."/>
            <person name="Grigoriev I.V."/>
            <person name="Lindberg D.R."/>
            <person name="Seaver E.C."/>
            <person name="Weisblat D.A."/>
            <person name="Putnam N.H."/>
            <person name="Rokhsar D.S."/>
        </authorList>
    </citation>
    <scope>NUCLEOTIDE SEQUENCE</scope>
    <source>
        <strain evidence="10 12">I ESC-2004</strain>
    </source>
</reference>
<dbReference type="SUPFAM" id="SSF56854">
    <property type="entry name" value="Bcl-2 inhibitors of programmed cell death"/>
    <property type="match status" value="1"/>
</dbReference>
<gene>
    <name evidence="10" type="ORF">CAPTEDRAFT_165727</name>
</gene>
<evidence type="ECO:0000256" key="6">
    <source>
        <dbReference type="ARBA" id="ARBA00023136"/>
    </source>
</evidence>
<evidence type="ECO:0000256" key="3">
    <source>
        <dbReference type="ARBA" id="ARBA00022692"/>
    </source>
</evidence>
<keyword evidence="6 7" id="KW-0472">Membrane</keyword>
<evidence type="ECO:0000256" key="2">
    <source>
        <dbReference type="ARBA" id="ARBA00009458"/>
    </source>
</evidence>
<dbReference type="HOGENOM" id="CLU_2322611_0_0_1"/>
<dbReference type="EMBL" id="AMQN01008733">
    <property type="status" value="NOT_ANNOTATED_CDS"/>
    <property type="molecule type" value="Genomic_DNA"/>
</dbReference>
<dbReference type="GO" id="GO:0042981">
    <property type="term" value="P:regulation of apoptotic process"/>
    <property type="evidence" value="ECO:0007669"/>
    <property type="project" value="InterPro"/>
</dbReference>
<dbReference type="InterPro" id="IPR046371">
    <property type="entry name" value="Bcl-2_BH1-3"/>
</dbReference>
<dbReference type="GO" id="GO:0005741">
    <property type="term" value="C:mitochondrial outer membrane"/>
    <property type="evidence" value="ECO:0007669"/>
    <property type="project" value="TreeGrafter"/>
</dbReference>
<dbReference type="InterPro" id="IPR036834">
    <property type="entry name" value="Bcl-2-like_sf"/>
</dbReference>
<evidence type="ECO:0000256" key="5">
    <source>
        <dbReference type="ARBA" id="ARBA00022989"/>
    </source>
</evidence>
<evidence type="ECO:0000259" key="9">
    <source>
        <dbReference type="Pfam" id="PF00452"/>
    </source>
</evidence>
<feature type="chain" id="PRO_5008787751" description="Bcl-2 Bcl-2 homology region 1-3 domain-containing protein" evidence="8">
    <location>
        <begin position="24"/>
        <end position="99"/>
    </location>
</feature>
<dbReference type="Pfam" id="PF00452">
    <property type="entry name" value="Bcl-2"/>
    <property type="match status" value="1"/>
</dbReference>
<dbReference type="GO" id="GO:0001836">
    <property type="term" value="P:release of cytochrome c from mitochondria"/>
    <property type="evidence" value="ECO:0007669"/>
    <property type="project" value="TreeGrafter"/>
</dbReference>
<dbReference type="PROSITE" id="PS50062">
    <property type="entry name" value="BCL2_FAMILY"/>
    <property type="match status" value="1"/>
</dbReference>
<proteinExistence type="inferred from homology"/>
<reference evidence="11" key="3">
    <citation type="submission" date="2015-06" db="UniProtKB">
        <authorList>
            <consortium name="EnsemblMetazoa"/>
        </authorList>
    </citation>
    <scope>IDENTIFICATION</scope>
</reference>
<feature type="transmembrane region" description="Helical" evidence="7">
    <location>
        <begin position="78"/>
        <end position="98"/>
    </location>
</feature>
<dbReference type="Gene3D" id="1.10.437.10">
    <property type="entry name" value="Blc2-like"/>
    <property type="match status" value="1"/>
</dbReference>
<dbReference type="EMBL" id="KB303858">
    <property type="protein sequence ID" value="ELU02610.1"/>
    <property type="molecule type" value="Genomic_DNA"/>
</dbReference>
<dbReference type="OMA" id="NCTASRW"/>
<protein>
    <recommendedName>
        <fullName evidence="9">Bcl-2 Bcl-2 homology region 1-3 domain-containing protein</fullName>
    </recommendedName>
</protein>
<feature type="domain" description="Bcl-2 Bcl-2 homology region 1-3" evidence="9">
    <location>
        <begin position="1"/>
        <end position="61"/>
    </location>
</feature>
<accession>R7U8A2</accession>
<keyword evidence="3 7" id="KW-0812">Transmembrane</keyword>
<keyword evidence="4" id="KW-0053">Apoptosis</keyword>
<evidence type="ECO:0000256" key="8">
    <source>
        <dbReference type="SAM" id="SignalP"/>
    </source>
</evidence>